<dbReference type="EMBL" id="JACBYV010000001">
    <property type="protein sequence ID" value="NYH72251.1"/>
    <property type="molecule type" value="Genomic_DNA"/>
</dbReference>
<keyword evidence="2" id="KW-1185">Reference proteome</keyword>
<protein>
    <recommendedName>
        <fullName evidence="3">TIGR04255 family protein</fullName>
    </recommendedName>
</protein>
<proteinExistence type="predicted"/>
<reference evidence="1 2" key="1">
    <citation type="submission" date="2020-07" db="EMBL/GenBank/DDBJ databases">
        <title>Genomic analyses of the natural microbiome of Caenorhabditis elegans.</title>
        <authorList>
            <person name="Samuel B."/>
        </authorList>
    </citation>
    <scope>NUCLEOTIDE SEQUENCE [LARGE SCALE GENOMIC DNA]</scope>
    <source>
        <strain evidence="1 2">BIGb0408</strain>
    </source>
</reference>
<gene>
    <name evidence="1" type="ORF">FHR27_000861</name>
</gene>
<dbReference type="Proteomes" id="UP000578688">
    <property type="component" value="Unassembled WGS sequence"/>
</dbReference>
<name>A0A7Y9XIY4_9GAMM</name>
<dbReference type="AlphaFoldDB" id="A0A7Y9XIY4"/>
<sequence>MKAKRLKLWVLTAEVGFQELVRGLLLLPFNETSRIGFEPIEVLDGRATIRYHEQRDITQSFVNPLGETVESNYSTYVSFEMTVEGLGQDRFSICMRMPPKDLKPFVELMRLAIGGAFALEVVRPNIAAFYEQLRGNKRFTRVMAKRIVSGAVSFDIESSYRVDITSTSNAMAKLLEITAGRAAPIDKIKIAYQYDHNPVLVDLSKSGSIAVSLDDDEHLHYLTSLLIK</sequence>
<accession>A0A7Y9XIY4</accession>
<evidence type="ECO:0000313" key="2">
    <source>
        <dbReference type="Proteomes" id="UP000578688"/>
    </source>
</evidence>
<comment type="caution">
    <text evidence="1">The sequence shown here is derived from an EMBL/GenBank/DDBJ whole genome shotgun (WGS) entry which is preliminary data.</text>
</comment>
<evidence type="ECO:0000313" key="1">
    <source>
        <dbReference type="EMBL" id="NYH72251.1"/>
    </source>
</evidence>
<organism evidence="1 2">
    <name type="scientific">Phytopseudomonas flavescens</name>
    <dbReference type="NCBI Taxonomy" id="29435"/>
    <lineage>
        <taxon>Bacteria</taxon>
        <taxon>Pseudomonadati</taxon>
        <taxon>Pseudomonadota</taxon>
        <taxon>Gammaproteobacteria</taxon>
        <taxon>Pseudomonadales</taxon>
        <taxon>Pseudomonadaceae</taxon>
        <taxon>Phytopseudomonas</taxon>
    </lineage>
</organism>
<dbReference type="RefSeq" id="WP_179537886.1">
    <property type="nucleotide sequence ID" value="NZ_JACBYV010000001.1"/>
</dbReference>
<evidence type="ECO:0008006" key="3">
    <source>
        <dbReference type="Google" id="ProtNLM"/>
    </source>
</evidence>